<feature type="region of interest" description="Disordered" evidence="1">
    <location>
        <begin position="1"/>
        <end position="71"/>
    </location>
</feature>
<evidence type="ECO:0000256" key="1">
    <source>
        <dbReference type="SAM" id="MobiDB-lite"/>
    </source>
</evidence>
<feature type="region of interest" description="Disordered" evidence="1">
    <location>
        <begin position="194"/>
        <end position="220"/>
    </location>
</feature>
<dbReference type="AlphaFoldDB" id="A0AA39VLI3"/>
<dbReference type="Proteomes" id="UP001168877">
    <property type="component" value="Unassembled WGS sequence"/>
</dbReference>
<protein>
    <submittedName>
        <fullName evidence="2">Uncharacterized protein</fullName>
    </submittedName>
</protein>
<reference evidence="2" key="1">
    <citation type="journal article" date="2022" name="Plant J.">
        <title>Strategies of tolerance reflected in two North American maple genomes.</title>
        <authorList>
            <person name="McEvoy S.L."/>
            <person name="Sezen U.U."/>
            <person name="Trouern-Trend A."/>
            <person name="McMahon S.M."/>
            <person name="Schaberg P.G."/>
            <person name="Yang J."/>
            <person name="Wegrzyn J.L."/>
            <person name="Swenson N.G."/>
        </authorList>
    </citation>
    <scope>NUCLEOTIDE SEQUENCE</scope>
    <source>
        <strain evidence="2">NS2018</strain>
    </source>
</reference>
<keyword evidence="3" id="KW-1185">Reference proteome</keyword>
<feature type="compositionally biased region" description="Low complexity" evidence="1">
    <location>
        <begin position="48"/>
        <end position="61"/>
    </location>
</feature>
<dbReference type="EMBL" id="JAUESC010000381">
    <property type="protein sequence ID" value="KAK0590289.1"/>
    <property type="molecule type" value="Genomic_DNA"/>
</dbReference>
<gene>
    <name evidence="2" type="ORF">LWI29_025027</name>
</gene>
<reference evidence="2" key="2">
    <citation type="submission" date="2023-06" db="EMBL/GenBank/DDBJ databases">
        <authorList>
            <person name="Swenson N.G."/>
            <person name="Wegrzyn J.L."/>
            <person name="Mcevoy S.L."/>
        </authorList>
    </citation>
    <scope>NUCLEOTIDE SEQUENCE</scope>
    <source>
        <strain evidence="2">NS2018</strain>
        <tissue evidence="2">Leaf</tissue>
    </source>
</reference>
<sequence>MSSDQQHSYGPPPYTIPPTTVKTLRPPYTYPQSPPLSSYVLPQPSAFSSGNNSMDSENNNNTTHHQQPEERTVSVGVAKLERLQQSMNDLEKMVATLMSKQDNNIIHNMNLNVPCDRSVQEYVDEFYRLLARTASCDLEESEDNLIAKFVVGLRVEIKDIVSPRRFRQHTLPNAIRLATLAEQMMDESETFTYYEKPSSVEEDDPPQDNKNFSSRIPYCF</sequence>
<evidence type="ECO:0000313" key="3">
    <source>
        <dbReference type="Proteomes" id="UP001168877"/>
    </source>
</evidence>
<proteinExistence type="predicted"/>
<evidence type="ECO:0000313" key="2">
    <source>
        <dbReference type="EMBL" id="KAK0590289.1"/>
    </source>
</evidence>
<name>A0AA39VLI3_ACESA</name>
<comment type="caution">
    <text evidence="2">The sequence shown here is derived from an EMBL/GenBank/DDBJ whole genome shotgun (WGS) entry which is preliminary data.</text>
</comment>
<organism evidence="2 3">
    <name type="scientific">Acer saccharum</name>
    <name type="common">Sugar maple</name>
    <dbReference type="NCBI Taxonomy" id="4024"/>
    <lineage>
        <taxon>Eukaryota</taxon>
        <taxon>Viridiplantae</taxon>
        <taxon>Streptophyta</taxon>
        <taxon>Embryophyta</taxon>
        <taxon>Tracheophyta</taxon>
        <taxon>Spermatophyta</taxon>
        <taxon>Magnoliopsida</taxon>
        <taxon>eudicotyledons</taxon>
        <taxon>Gunneridae</taxon>
        <taxon>Pentapetalae</taxon>
        <taxon>rosids</taxon>
        <taxon>malvids</taxon>
        <taxon>Sapindales</taxon>
        <taxon>Sapindaceae</taxon>
        <taxon>Hippocastanoideae</taxon>
        <taxon>Acereae</taxon>
        <taxon>Acer</taxon>
    </lineage>
</organism>
<accession>A0AA39VLI3</accession>